<keyword evidence="2" id="KW-1185">Reference proteome</keyword>
<name>A0A1I6EGB2_9FIRM</name>
<dbReference type="Proteomes" id="UP000199584">
    <property type="component" value="Unassembled WGS sequence"/>
</dbReference>
<dbReference type="STRING" id="39060.SAMN05660706_1427"/>
<dbReference type="RefSeq" id="WP_092487447.1">
    <property type="nucleotide sequence ID" value="NZ_FOYM01000042.1"/>
</dbReference>
<gene>
    <name evidence="1" type="ORF">SAMN05660706_1427</name>
</gene>
<dbReference type="EMBL" id="FOYM01000042">
    <property type="protein sequence ID" value="SFR16783.1"/>
    <property type="molecule type" value="Genomic_DNA"/>
</dbReference>
<accession>A0A1I6EGB2</accession>
<reference evidence="2" key="1">
    <citation type="submission" date="2016-10" db="EMBL/GenBank/DDBJ databases">
        <authorList>
            <person name="Varghese N."/>
            <person name="Submissions S."/>
        </authorList>
    </citation>
    <scope>NUCLEOTIDE SEQUENCE [LARGE SCALE GENOMIC DNA]</scope>
    <source>
        <strain evidence="2">DSM 3669</strain>
    </source>
</reference>
<protein>
    <submittedName>
        <fullName evidence="1">Uncharacterized protein</fullName>
    </submittedName>
</protein>
<dbReference type="AlphaFoldDB" id="A0A1I6EGB2"/>
<proteinExistence type="predicted"/>
<evidence type="ECO:0000313" key="2">
    <source>
        <dbReference type="Proteomes" id="UP000199584"/>
    </source>
</evidence>
<sequence length="79" mass="8646">MPKYKTTIETQEESILRVTWEDDNGNVIVSGEKKVKGGQGEAKKLEKAFANDLKKNFAERFPAPIVPPGLEDELEGGGA</sequence>
<organism evidence="1 2">
    <name type="scientific">Desulfoscipio geothermicus DSM 3669</name>
    <dbReference type="NCBI Taxonomy" id="1121426"/>
    <lineage>
        <taxon>Bacteria</taxon>
        <taxon>Bacillati</taxon>
        <taxon>Bacillota</taxon>
        <taxon>Clostridia</taxon>
        <taxon>Eubacteriales</taxon>
        <taxon>Desulfallaceae</taxon>
        <taxon>Desulfoscipio</taxon>
    </lineage>
</organism>
<evidence type="ECO:0000313" key="1">
    <source>
        <dbReference type="EMBL" id="SFR16783.1"/>
    </source>
</evidence>